<dbReference type="Gene3D" id="1.20.1720.10">
    <property type="entry name" value="Multidrug resistance protein D"/>
    <property type="match status" value="1"/>
</dbReference>
<keyword evidence="2 5" id="KW-0812">Transmembrane</keyword>
<reference evidence="7 8" key="1">
    <citation type="submission" date="2023-04" db="EMBL/GenBank/DDBJ databases">
        <title>Colletotrichum tabacum stain YC1 causing leaf anthracnose on Nicotiana tabacum(L.) cv.</title>
        <authorList>
            <person name="Ji Z."/>
            <person name="Wang M."/>
            <person name="Zhang J."/>
            <person name="Wang N."/>
            <person name="Zhou Z."/>
        </authorList>
    </citation>
    <scope>NUCLEOTIDE SEQUENCE [LARGE SCALE GENOMIC DNA]</scope>
    <source>
        <strain evidence="7 8">YC1</strain>
    </source>
</reference>
<evidence type="ECO:0000313" key="7">
    <source>
        <dbReference type="EMBL" id="KAK6213788.1"/>
    </source>
</evidence>
<feature type="transmembrane region" description="Helical" evidence="5">
    <location>
        <begin position="307"/>
        <end position="328"/>
    </location>
</feature>
<feature type="transmembrane region" description="Helical" evidence="5">
    <location>
        <begin position="393"/>
        <end position="411"/>
    </location>
</feature>
<feature type="domain" description="Major facilitator superfamily (MFS) profile" evidence="6">
    <location>
        <begin position="85"/>
        <end position="579"/>
    </location>
</feature>
<gene>
    <name evidence="7" type="ORF">QIS74_09790</name>
</gene>
<feature type="transmembrane region" description="Helical" evidence="5">
    <location>
        <begin position="151"/>
        <end position="169"/>
    </location>
</feature>
<comment type="caution">
    <text evidence="7">The sequence shown here is derived from an EMBL/GenBank/DDBJ whole genome shotgun (WGS) entry which is preliminary data.</text>
</comment>
<evidence type="ECO:0000313" key="8">
    <source>
        <dbReference type="Proteomes" id="UP001327957"/>
    </source>
</evidence>
<protein>
    <submittedName>
        <fullName evidence="7">Drug resistance transporter EmrB/QacA subfamily</fullName>
    </submittedName>
</protein>
<feature type="transmembrane region" description="Helical" evidence="5">
    <location>
        <begin position="204"/>
        <end position="226"/>
    </location>
</feature>
<dbReference type="GO" id="GO:0005886">
    <property type="term" value="C:plasma membrane"/>
    <property type="evidence" value="ECO:0007669"/>
    <property type="project" value="TreeGrafter"/>
</dbReference>
<dbReference type="PANTHER" id="PTHR23501:SF43">
    <property type="entry name" value="MULTIDRUG TRANSPORTER, PUTATIVE (AFU_ORTHOLOGUE AFUA_6G03040)-RELATED"/>
    <property type="match status" value="1"/>
</dbReference>
<dbReference type="PRINTS" id="PR01036">
    <property type="entry name" value="TCRTETB"/>
</dbReference>
<proteinExistence type="predicted"/>
<feature type="transmembrane region" description="Helical" evidence="5">
    <location>
        <begin position="238"/>
        <end position="259"/>
    </location>
</feature>
<comment type="subcellular location">
    <subcellularLocation>
        <location evidence="1">Membrane</location>
        <topology evidence="1">Multi-pass membrane protein</topology>
    </subcellularLocation>
</comment>
<dbReference type="InterPro" id="IPR036259">
    <property type="entry name" value="MFS_trans_sf"/>
</dbReference>
<feature type="transmembrane region" description="Helical" evidence="5">
    <location>
        <begin position="352"/>
        <end position="373"/>
    </location>
</feature>
<accession>A0AAV9T5U8</accession>
<evidence type="ECO:0000256" key="4">
    <source>
        <dbReference type="ARBA" id="ARBA00023136"/>
    </source>
</evidence>
<feature type="transmembrane region" description="Helical" evidence="5">
    <location>
        <begin position="82"/>
        <end position="110"/>
    </location>
</feature>
<dbReference type="Proteomes" id="UP001327957">
    <property type="component" value="Unassembled WGS sequence"/>
</dbReference>
<dbReference type="Gene3D" id="1.20.1250.20">
    <property type="entry name" value="MFS general substrate transporter like domains"/>
    <property type="match status" value="1"/>
</dbReference>
<keyword evidence="4 5" id="KW-0472">Membrane</keyword>
<dbReference type="EMBL" id="JASAOK010000044">
    <property type="protein sequence ID" value="KAK6213788.1"/>
    <property type="molecule type" value="Genomic_DNA"/>
</dbReference>
<evidence type="ECO:0000256" key="3">
    <source>
        <dbReference type="ARBA" id="ARBA00022989"/>
    </source>
</evidence>
<sequence>MDQILEDSVVVWSRELDNRLGTGDDFHLEDFYVEPVSDSRYGSQVEILSSFTELHDGSVRKQDPEKREIQLATLDLQYGWRLWLNVGCLAFGLFLSSLETTIIATSLVSIASDLGSFNKSNWVVTSYLLTYTGFLIIFARISDLFGRKGTVLVSLTVFTLFSLACGVSQTMEQLIVFRAFQGMGGAGLYSMAVSVITEITPLKYIGISSGLMGSIFAMSSLLGPNLGGAITQHSTWRWVFYLNLPPGFVGIVMVVFFFPRNARPLQVTRTTFASMDYLGMLLYLTASIMIVFALEEGGLFYPWDGPVVIASFVISGIGFVSFLGWEWVLSKKPWVKNSTLPLFPMHLVRQRIISFSFLTALLAGFPFLVTIVFLPQRFQLINGLSPVEAGVRMLPLLLVSATGAALGGIFSKKYNVSCHVLSASLGLQVLGLGLMTTLPTASRELPPAQYAFQVLLGLGFGLSLSCLVIVAQMEVRNDDDVGITISAITQIRVLGGVIGVAAAQAILNAEINNSLGGVLPPEKLKALQQSATAISSFTPEEAAITIESYGRGFQLQYKIMIGLSAAALLASLGCLQKKAESFEEVVNRRIRGQGVALD</sequence>
<organism evidence="7 8">
    <name type="scientific">Colletotrichum tabaci</name>
    <dbReference type="NCBI Taxonomy" id="1209068"/>
    <lineage>
        <taxon>Eukaryota</taxon>
        <taxon>Fungi</taxon>
        <taxon>Dikarya</taxon>
        <taxon>Ascomycota</taxon>
        <taxon>Pezizomycotina</taxon>
        <taxon>Sordariomycetes</taxon>
        <taxon>Hypocreomycetidae</taxon>
        <taxon>Glomerellales</taxon>
        <taxon>Glomerellaceae</taxon>
        <taxon>Colletotrichum</taxon>
        <taxon>Colletotrichum destructivum species complex</taxon>
    </lineage>
</organism>
<keyword evidence="8" id="KW-1185">Reference proteome</keyword>
<feature type="transmembrane region" description="Helical" evidence="5">
    <location>
        <begin position="450"/>
        <end position="471"/>
    </location>
</feature>
<evidence type="ECO:0000256" key="5">
    <source>
        <dbReference type="SAM" id="Phobius"/>
    </source>
</evidence>
<feature type="transmembrane region" description="Helical" evidence="5">
    <location>
        <begin position="280"/>
        <end position="301"/>
    </location>
</feature>
<evidence type="ECO:0000259" key="6">
    <source>
        <dbReference type="PROSITE" id="PS50850"/>
    </source>
</evidence>
<feature type="transmembrane region" description="Helical" evidence="5">
    <location>
        <begin position="175"/>
        <end position="197"/>
    </location>
</feature>
<dbReference type="GO" id="GO:0022857">
    <property type="term" value="F:transmembrane transporter activity"/>
    <property type="evidence" value="ECO:0007669"/>
    <property type="project" value="InterPro"/>
</dbReference>
<dbReference type="InterPro" id="IPR020846">
    <property type="entry name" value="MFS_dom"/>
</dbReference>
<feature type="transmembrane region" description="Helical" evidence="5">
    <location>
        <begin position="418"/>
        <end position="438"/>
    </location>
</feature>
<feature type="transmembrane region" description="Helical" evidence="5">
    <location>
        <begin position="122"/>
        <end position="139"/>
    </location>
</feature>
<dbReference type="PROSITE" id="PS50850">
    <property type="entry name" value="MFS"/>
    <property type="match status" value="1"/>
</dbReference>
<dbReference type="PANTHER" id="PTHR23501">
    <property type="entry name" value="MAJOR FACILITATOR SUPERFAMILY"/>
    <property type="match status" value="1"/>
</dbReference>
<dbReference type="AlphaFoldDB" id="A0AAV9T5U8"/>
<dbReference type="Pfam" id="PF07690">
    <property type="entry name" value="MFS_1"/>
    <property type="match status" value="1"/>
</dbReference>
<dbReference type="SUPFAM" id="SSF103473">
    <property type="entry name" value="MFS general substrate transporter"/>
    <property type="match status" value="1"/>
</dbReference>
<dbReference type="InterPro" id="IPR011701">
    <property type="entry name" value="MFS"/>
</dbReference>
<evidence type="ECO:0000256" key="2">
    <source>
        <dbReference type="ARBA" id="ARBA00022692"/>
    </source>
</evidence>
<evidence type="ECO:0000256" key="1">
    <source>
        <dbReference type="ARBA" id="ARBA00004141"/>
    </source>
</evidence>
<name>A0AAV9T5U8_9PEZI</name>
<keyword evidence="3 5" id="KW-1133">Transmembrane helix</keyword>